<evidence type="ECO:0000313" key="4">
    <source>
        <dbReference type="Proteomes" id="UP000016923"/>
    </source>
</evidence>
<name>S3BVI4_OPHP1</name>
<dbReference type="VEuPathDB" id="FungiDB:F503_07734"/>
<feature type="region of interest" description="Disordered" evidence="1">
    <location>
        <begin position="139"/>
        <end position="180"/>
    </location>
</feature>
<gene>
    <name evidence="3" type="ORF">F503_07734</name>
</gene>
<dbReference type="HOGENOM" id="CLU_003539_0_0_1"/>
<feature type="domain" description="RSE1/DDB1/CPSF1 first beta-propeller" evidence="2">
    <location>
        <begin position="60"/>
        <end position="483"/>
    </location>
</feature>
<dbReference type="InterPro" id="IPR050358">
    <property type="entry name" value="RSE1/DDB1/CFT1"/>
</dbReference>
<sequence>MAFQTNVLRDGEWVTETVDLHSVLNGNAAASSRKPQRQAVGKAGTYGILTKTAIESPVAQFILPVRLRSSKHVDVAFIGDHYVQIRELGRDSQLRDVIRKTDFGSRIVNAKVVGIPPESTTENDKDGNNNDIKVKMEEDGAHHNGHGHTPHDVEMEDTHTATTAPPLPPPRLQRVQRSTRRRLPPQQLVVILENGDQIFLFLESMPSGQLEFHTTQYQELGRHILPPGRHAAVDPSSRYMALACDNGLFEVYELESPRNLNQSYVSGNQLRYIRFKRPRPVHGTIHKMEFLYPRPDDDYHIILLLIVIHKGEARMVIYEWEAGDDLRFVLGVEKYGQLLPASSEKPLLIVPLTFNSAFFTVSGGHIWFCPNSLHQPAEFTDFRLNEGQVPPSLNGEGDHSWSAWARPYRLPTYNATNDSIYLARQNGSVVYLELNSDNLITLCLEVGELNSEISSSFCTLFDHFSDILIVGGHSGPGTVNQLRPRLPTVHLGIIPNWASVADFVTTDERSRAPGAYTAPDRMFAASVYGATGAITEFRSGLRACAGLDFDAGETIRRTWIFPVRNVDYDPSFHILVSFVDSSLALHLSADLAQVSSLGGSEEEDGSDIGSADNNTAQLYDLGSRTVAAALFSVDVVIQVTENNLVFAAASGSVFHSHAHTFGRPVTIVDACISGALVAISTHAQSDAANIHLLRIGLHGSVTVVKSFVQSGESTCLHLSSFGNVPAIVAGIVHEGNKPSIAVYSINESERAANTETAPLLIDLSPSEMGQLSLLTSSTGGGVAPPLEPLSSIAMLPRQGRAAAIAFGTRAGQVGTIVLDDSGRPASAHVDTIGLATVHIAVVSDRVLGKCVLATCDGRLCLQSNFDWHRARFRSMKNVWVVVDAPDNRKPSPFIASTTVVQGSLPGREGRTPLVFSSGSRVMLAELESQSEPAHRTMPLGGTPHKVIYSHSLNCLVVAVKNKRSRTTLQFIDPDTGDDISLPVDSHGAPIEYVRGLGEKDDQILGLAEWVIERDGNQWVKFLVSTLRGRFLVLSVKRSESGRDNDGASVPASAKIKYWTRHKKHRADAPVYSVVCEDNNVFSCVGSTIKWDKLDLVAKRLDSHGEYGLPSPATSLRIVNGKLVALTIRDSVLIIDFKGGNAVAGEMTLHHASSNETRARHMIDVYPEGAATSAEALPILMLSLGPTLLSGVWVPWRMIGRDCSTVFEADLPSENLRRLARGRTRPGWQQARRGGQYGTLPSTATTEAADILGACEDGSLQHFTLLGPAIWRVMRYIQNYAERSAVLYPYTYDEATVTNGNGAGDGQDVEAADMLEDLVPDNQTGMHIDGDMLQRCLDGRALEQLFSAPEPAARLFGLLDALDNGRWTSSFKPQSAGLEGTPTVTLLEQKRREYFALMYDILEYYLEPVF</sequence>
<evidence type="ECO:0000259" key="2">
    <source>
        <dbReference type="Pfam" id="PF10433"/>
    </source>
</evidence>
<dbReference type="STRING" id="1262450.S3BVI4"/>
<dbReference type="PANTHER" id="PTHR10644">
    <property type="entry name" value="DNA REPAIR/RNA PROCESSING CPSF FAMILY"/>
    <property type="match status" value="1"/>
</dbReference>
<reference evidence="3 4" key="1">
    <citation type="journal article" date="2013" name="BMC Genomics">
        <title>The genome and transcriptome of the pine saprophyte Ophiostoma piceae, and a comparison with the bark beetle-associated pine pathogen Grosmannia clavigera.</title>
        <authorList>
            <person name="Haridas S."/>
            <person name="Wang Y."/>
            <person name="Lim L."/>
            <person name="Massoumi Alamouti S."/>
            <person name="Jackman S."/>
            <person name="Docking R."/>
            <person name="Robertson G."/>
            <person name="Birol I."/>
            <person name="Bohlmann J."/>
            <person name="Breuil C."/>
        </authorList>
    </citation>
    <scope>NUCLEOTIDE SEQUENCE [LARGE SCALE GENOMIC DNA]</scope>
    <source>
        <strain evidence="3 4">UAMH 11346</strain>
    </source>
</reference>
<accession>S3BVI4</accession>
<dbReference type="Gene3D" id="2.130.10.10">
    <property type="entry name" value="YVTN repeat-like/Quinoprotein amine dehydrogenase"/>
    <property type="match status" value="3"/>
</dbReference>
<dbReference type="Pfam" id="PF10433">
    <property type="entry name" value="Beta-prop_RSE1_1st"/>
    <property type="match status" value="1"/>
</dbReference>
<evidence type="ECO:0000256" key="1">
    <source>
        <dbReference type="SAM" id="MobiDB-lite"/>
    </source>
</evidence>
<keyword evidence="4" id="KW-1185">Reference proteome</keyword>
<dbReference type="InterPro" id="IPR018846">
    <property type="entry name" value="Beta-prop_RSE1/DDB1/CPSF1_1st"/>
</dbReference>
<evidence type="ECO:0000313" key="3">
    <source>
        <dbReference type="EMBL" id="EPE03431.1"/>
    </source>
</evidence>
<dbReference type="InterPro" id="IPR015943">
    <property type="entry name" value="WD40/YVTN_repeat-like_dom_sf"/>
</dbReference>
<proteinExistence type="predicted"/>
<dbReference type="OMA" id="ARDHPRC"/>
<dbReference type="OrthoDB" id="20774at2759"/>
<protein>
    <submittedName>
        <fullName evidence="3">Thermotolerance protein</fullName>
    </submittedName>
</protein>
<organism evidence="3 4">
    <name type="scientific">Ophiostoma piceae (strain UAMH 11346)</name>
    <name type="common">Sap stain fungus</name>
    <dbReference type="NCBI Taxonomy" id="1262450"/>
    <lineage>
        <taxon>Eukaryota</taxon>
        <taxon>Fungi</taxon>
        <taxon>Dikarya</taxon>
        <taxon>Ascomycota</taxon>
        <taxon>Pezizomycotina</taxon>
        <taxon>Sordariomycetes</taxon>
        <taxon>Sordariomycetidae</taxon>
        <taxon>Ophiostomatales</taxon>
        <taxon>Ophiostomataceae</taxon>
        <taxon>Ophiostoma</taxon>
    </lineage>
</organism>
<feature type="compositionally biased region" description="Basic and acidic residues" evidence="1">
    <location>
        <begin position="149"/>
        <end position="159"/>
    </location>
</feature>
<dbReference type="Proteomes" id="UP000016923">
    <property type="component" value="Unassembled WGS sequence"/>
</dbReference>
<dbReference type="EMBL" id="KE148168">
    <property type="protein sequence ID" value="EPE03431.1"/>
    <property type="molecule type" value="Genomic_DNA"/>
</dbReference>
<dbReference type="eggNOG" id="ENOG502QVPZ">
    <property type="taxonomic scope" value="Eukaryota"/>
</dbReference>